<comment type="caution">
    <text evidence="3">The sequence shown here is derived from an EMBL/GenBank/DDBJ whole genome shotgun (WGS) entry which is preliminary data.</text>
</comment>
<feature type="domain" description="FP protein C-terminal" evidence="2">
    <location>
        <begin position="258"/>
        <end position="309"/>
    </location>
</feature>
<dbReference type="SUPFAM" id="SSF57903">
    <property type="entry name" value="FYVE/PHD zinc finger"/>
    <property type="match status" value="1"/>
</dbReference>
<protein>
    <submittedName>
        <fullName evidence="3">(diamondback moth) hypothetical protein</fullName>
    </submittedName>
</protein>
<dbReference type="Proteomes" id="UP000653454">
    <property type="component" value="Unassembled WGS sequence"/>
</dbReference>
<dbReference type="InterPro" id="IPR013083">
    <property type="entry name" value="Znf_RING/FYVE/PHD"/>
</dbReference>
<keyword evidence="4" id="KW-1185">Reference proteome</keyword>
<feature type="coiled-coil region" evidence="1">
    <location>
        <begin position="132"/>
        <end position="159"/>
    </location>
</feature>
<dbReference type="AlphaFoldDB" id="A0A8S4GDB8"/>
<evidence type="ECO:0000256" key="1">
    <source>
        <dbReference type="SAM" id="Coils"/>
    </source>
</evidence>
<keyword evidence="1" id="KW-0175">Coiled coil</keyword>
<reference evidence="3" key="1">
    <citation type="submission" date="2020-11" db="EMBL/GenBank/DDBJ databases">
        <authorList>
            <person name="Whiteford S."/>
        </authorList>
    </citation>
    <scope>NUCLEOTIDE SEQUENCE</scope>
</reference>
<sequence>MVSCGKCSEDVTFGALCSKCMMDYHYQCSGVTEKSYSKLSERNKATWVCITCKNDAAGPSAAPAASTARASAKGLSLENVMEEFHKLNAKLSPLVSLVDDIRGIKADVKELKKASSDTSTQFKKIDDRLTNLEKRQESIDGLKEQLSRLQRNVDDKEQWLRSNNAEIKGVPQKYGENLFEIISAIGIKIGYTVVKSSINYVARVPSRDAERSKPIIVAFSNRYVKEDFVAAARAANHLTAADINLQGSNKNFVNDHLTVQNKQLLSKAKVAAKEFGFEHVWVKHSKILVRKNSTSNVIKIRNEQDLHKIHS</sequence>
<dbReference type="Pfam" id="PF25298">
    <property type="entry name" value="Baculo_FP_2nd"/>
    <property type="match status" value="1"/>
</dbReference>
<name>A0A8S4GDB8_PLUXY</name>
<organism evidence="3 4">
    <name type="scientific">Plutella xylostella</name>
    <name type="common">Diamondback moth</name>
    <name type="synonym">Plutella maculipennis</name>
    <dbReference type="NCBI Taxonomy" id="51655"/>
    <lineage>
        <taxon>Eukaryota</taxon>
        <taxon>Metazoa</taxon>
        <taxon>Ecdysozoa</taxon>
        <taxon>Arthropoda</taxon>
        <taxon>Hexapoda</taxon>
        <taxon>Insecta</taxon>
        <taxon>Pterygota</taxon>
        <taxon>Neoptera</taxon>
        <taxon>Endopterygota</taxon>
        <taxon>Lepidoptera</taxon>
        <taxon>Glossata</taxon>
        <taxon>Ditrysia</taxon>
        <taxon>Yponomeutoidea</taxon>
        <taxon>Plutellidae</taxon>
        <taxon>Plutella</taxon>
    </lineage>
</organism>
<dbReference type="EMBL" id="CAJHNJ030000637">
    <property type="protein sequence ID" value="CAG9138390.1"/>
    <property type="molecule type" value="Genomic_DNA"/>
</dbReference>
<evidence type="ECO:0000259" key="2">
    <source>
        <dbReference type="Pfam" id="PF25298"/>
    </source>
</evidence>
<dbReference type="InterPro" id="IPR011011">
    <property type="entry name" value="Znf_FYVE_PHD"/>
</dbReference>
<dbReference type="Gene3D" id="3.30.40.10">
    <property type="entry name" value="Zinc/RING finger domain, C3HC4 (zinc finger)"/>
    <property type="match status" value="1"/>
</dbReference>
<evidence type="ECO:0000313" key="3">
    <source>
        <dbReference type="EMBL" id="CAG9138390.1"/>
    </source>
</evidence>
<evidence type="ECO:0000313" key="4">
    <source>
        <dbReference type="Proteomes" id="UP000653454"/>
    </source>
</evidence>
<accession>A0A8S4GDB8</accession>
<proteinExistence type="predicted"/>
<dbReference type="InterPro" id="IPR057251">
    <property type="entry name" value="FP_C"/>
</dbReference>
<gene>
    <name evidence="3" type="ORF">PLXY2_LOCUS16643</name>
</gene>